<feature type="transmembrane region" description="Helical" evidence="1">
    <location>
        <begin position="159"/>
        <end position="179"/>
    </location>
</feature>
<evidence type="ECO:0000256" key="1">
    <source>
        <dbReference type="SAM" id="Phobius"/>
    </source>
</evidence>
<feature type="transmembrane region" description="Helical" evidence="1">
    <location>
        <begin position="118"/>
        <end position="138"/>
    </location>
</feature>
<dbReference type="RefSeq" id="WP_147086034.1">
    <property type="nucleotide sequence ID" value="NZ_VORM01000019.1"/>
</dbReference>
<keyword evidence="1" id="KW-1133">Transmembrane helix</keyword>
<dbReference type="AlphaFoldDB" id="A0A5C6ZIU7"/>
<dbReference type="OrthoDB" id="662673at2"/>
<reference evidence="2 3" key="1">
    <citation type="submission" date="2019-08" db="EMBL/GenBank/DDBJ databases">
        <title>Genomes of Subsaximicrobium wynnwilliamsii strains.</title>
        <authorList>
            <person name="Bowman J.P."/>
        </authorList>
    </citation>
    <scope>NUCLEOTIDE SEQUENCE [LARGE SCALE GENOMIC DNA]</scope>
    <source>
        <strain evidence="2 3">2-80-2</strain>
    </source>
</reference>
<sequence>MRTVNPQEIAQLYQFTRAHFVEYYDLQTELVDHLANDMEVIWQKQPKLSFEQARDASFKKFGVFGFMDVVGERQKAMTKRYMTYLWQEFRQWLTLPKLAITLCLFLVFYTAFSSPFVPLFLVLVFGYHAVWSIYKSVILRKRFKSRRENTSKKWMLEEMIFKQAGGAALLLMSQLPTWYNLSGAYLSNPTLVIGISLFTTVFSIYMYVSFELLPNKAEELLNQTYPEYSM</sequence>
<evidence type="ECO:0000313" key="3">
    <source>
        <dbReference type="Proteomes" id="UP000321578"/>
    </source>
</evidence>
<dbReference type="Proteomes" id="UP000321578">
    <property type="component" value="Unassembled WGS sequence"/>
</dbReference>
<dbReference type="EMBL" id="VORO01000006">
    <property type="protein sequence ID" value="TXD89676.1"/>
    <property type="molecule type" value="Genomic_DNA"/>
</dbReference>
<keyword evidence="1" id="KW-0472">Membrane</keyword>
<feature type="transmembrane region" description="Helical" evidence="1">
    <location>
        <begin position="92"/>
        <end position="112"/>
    </location>
</feature>
<feature type="transmembrane region" description="Helical" evidence="1">
    <location>
        <begin position="191"/>
        <end position="208"/>
    </location>
</feature>
<protein>
    <submittedName>
        <fullName evidence="2">Uncharacterized protein</fullName>
    </submittedName>
</protein>
<comment type="caution">
    <text evidence="2">The sequence shown here is derived from an EMBL/GenBank/DDBJ whole genome shotgun (WGS) entry which is preliminary data.</text>
</comment>
<keyword evidence="3" id="KW-1185">Reference proteome</keyword>
<evidence type="ECO:0000313" key="2">
    <source>
        <dbReference type="EMBL" id="TXD89676.1"/>
    </source>
</evidence>
<name>A0A5C6ZIU7_9FLAO</name>
<keyword evidence="1" id="KW-0812">Transmembrane</keyword>
<accession>A0A5C6ZIU7</accession>
<gene>
    <name evidence="2" type="ORF">ESY86_07805</name>
</gene>
<proteinExistence type="predicted"/>
<organism evidence="2 3">
    <name type="scientific">Subsaximicrobium wynnwilliamsii</name>
    <dbReference type="NCBI Taxonomy" id="291179"/>
    <lineage>
        <taxon>Bacteria</taxon>
        <taxon>Pseudomonadati</taxon>
        <taxon>Bacteroidota</taxon>
        <taxon>Flavobacteriia</taxon>
        <taxon>Flavobacteriales</taxon>
        <taxon>Flavobacteriaceae</taxon>
        <taxon>Subsaximicrobium</taxon>
    </lineage>
</organism>